<dbReference type="EMBL" id="JARULZ010000001">
    <property type="protein sequence ID" value="MEH0633811.1"/>
    <property type="molecule type" value="Genomic_DNA"/>
</dbReference>
<evidence type="ECO:0000256" key="3">
    <source>
        <dbReference type="SAM" id="Phobius"/>
    </source>
</evidence>
<feature type="domain" description="DUF4352" evidence="4">
    <location>
        <begin position="113"/>
        <end position="194"/>
    </location>
</feature>
<name>A0ABU8AJF3_9ACTN</name>
<reference evidence="5" key="1">
    <citation type="submission" date="2023-04" db="EMBL/GenBank/DDBJ databases">
        <title>Genomic diversity of scab-causing Streptomyces spp. in the province of Quebec, Canada.</title>
        <authorList>
            <person name="Biessy A."/>
            <person name="Cadieux M."/>
            <person name="Ciotola M."/>
            <person name="Filion M."/>
        </authorList>
    </citation>
    <scope>NUCLEOTIDE SEQUENCE</scope>
    <source>
        <strain evidence="5">B21-115</strain>
    </source>
</reference>
<accession>A0ABU8AJF3</accession>
<feature type="region of interest" description="Disordered" evidence="2">
    <location>
        <begin position="48"/>
        <end position="82"/>
    </location>
</feature>
<dbReference type="Gene3D" id="2.60.40.1240">
    <property type="match status" value="1"/>
</dbReference>
<comment type="caution">
    <text evidence="5">The sequence shown here is derived from an EMBL/GenBank/DDBJ whole genome shotgun (WGS) entry which is preliminary data.</text>
</comment>
<feature type="region of interest" description="Disordered" evidence="2">
    <location>
        <begin position="1"/>
        <end position="22"/>
    </location>
</feature>
<keyword evidence="3" id="KW-0812">Transmembrane</keyword>
<evidence type="ECO:0000313" key="5">
    <source>
        <dbReference type="EMBL" id="MEH0633811.1"/>
    </source>
</evidence>
<feature type="transmembrane region" description="Helical" evidence="3">
    <location>
        <begin position="26"/>
        <end position="45"/>
    </location>
</feature>
<gene>
    <name evidence="5" type="ORF">QBA35_10620</name>
</gene>
<keyword evidence="1" id="KW-0732">Signal</keyword>
<dbReference type="Pfam" id="PF11611">
    <property type="entry name" value="DUF4352"/>
    <property type="match status" value="1"/>
</dbReference>
<evidence type="ECO:0000259" key="4">
    <source>
        <dbReference type="Pfam" id="PF11611"/>
    </source>
</evidence>
<organism evidence="5 6">
    <name type="scientific">Streptomyces bottropensis</name>
    <dbReference type="NCBI Taxonomy" id="42235"/>
    <lineage>
        <taxon>Bacteria</taxon>
        <taxon>Bacillati</taxon>
        <taxon>Actinomycetota</taxon>
        <taxon>Actinomycetes</taxon>
        <taxon>Kitasatosporales</taxon>
        <taxon>Streptomycetaceae</taxon>
        <taxon>Streptomyces</taxon>
    </lineage>
</organism>
<evidence type="ECO:0000313" key="6">
    <source>
        <dbReference type="Proteomes" id="UP001310290"/>
    </source>
</evidence>
<keyword evidence="6" id="KW-1185">Reference proteome</keyword>
<dbReference type="InterPro" id="IPR029051">
    <property type="entry name" value="DUF4352"/>
</dbReference>
<evidence type="ECO:0000256" key="1">
    <source>
        <dbReference type="ARBA" id="ARBA00022729"/>
    </source>
</evidence>
<feature type="compositionally biased region" description="Low complexity" evidence="2">
    <location>
        <begin position="64"/>
        <end position="74"/>
    </location>
</feature>
<dbReference type="InterPro" id="IPR029050">
    <property type="entry name" value="Immunoprotect_excell_Ig-like"/>
</dbReference>
<evidence type="ECO:0000256" key="2">
    <source>
        <dbReference type="SAM" id="MobiDB-lite"/>
    </source>
</evidence>
<feature type="compositionally biased region" description="Low complexity" evidence="2">
    <location>
        <begin position="1"/>
        <end position="18"/>
    </location>
</feature>
<dbReference type="Proteomes" id="UP001310290">
    <property type="component" value="Unassembled WGS sequence"/>
</dbReference>
<keyword evidence="3" id="KW-0472">Membrane</keyword>
<dbReference type="RefSeq" id="WP_334658373.1">
    <property type="nucleotide sequence ID" value="NZ_JARULZ010000001.1"/>
</dbReference>
<proteinExistence type="predicted"/>
<protein>
    <submittedName>
        <fullName evidence="5">DUF4352 domain-containing protein</fullName>
    </submittedName>
</protein>
<keyword evidence="3" id="KW-1133">Transmembrane helix</keyword>
<sequence>MSNTEPPTTSAPATPPSAKHSHTNTVIISTAAVLIAGIVTAGIVVSNSSDADDPTPTVVEAANPPSASSTKTSPSPSPSQETLKLGDKVDIAAGGNKFSAAVLAHKDKGITSPTGLFQDGQELALVGVKVCNEGEQPITVAPFTWSLAYEDGSRLEPFHMTGNELPPPVYPMDAKVKGGDCVRGNVFFEVPKGFGRAERVLYSPADLDEPVEWQVGK</sequence>